<feature type="region of interest" description="Disordered" evidence="1">
    <location>
        <begin position="745"/>
        <end position="789"/>
    </location>
</feature>
<feature type="compositionally biased region" description="Low complexity" evidence="1">
    <location>
        <begin position="655"/>
        <end position="677"/>
    </location>
</feature>
<feature type="compositionally biased region" description="Basic and acidic residues" evidence="1">
    <location>
        <begin position="521"/>
        <end position="531"/>
    </location>
</feature>
<feature type="region of interest" description="Disordered" evidence="1">
    <location>
        <begin position="1319"/>
        <end position="1366"/>
    </location>
</feature>
<dbReference type="PANTHER" id="PTHR21228:SF40">
    <property type="entry name" value="LD45607P"/>
    <property type="match status" value="1"/>
</dbReference>
<feature type="region of interest" description="Disordered" evidence="1">
    <location>
        <begin position="1069"/>
        <end position="1115"/>
    </location>
</feature>
<dbReference type="GO" id="GO:0000963">
    <property type="term" value="P:mitochondrial RNA processing"/>
    <property type="evidence" value="ECO:0007669"/>
    <property type="project" value="TreeGrafter"/>
</dbReference>
<dbReference type="GO" id="GO:0003723">
    <property type="term" value="F:RNA binding"/>
    <property type="evidence" value="ECO:0007669"/>
    <property type="project" value="TreeGrafter"/>
</dbReference>
<feature type="compositionally biased region" description="Basic and acidic residues" evidence="1">
    <location>
        <begin position="568"/>
        <end position="578"/>
    </location>
</feature>
<feature type="compositionally biased region" description="Basic and acidic residues" evidence="1">
    <location>
        <begin position="934"/>
        <end position="970"/>
    </location>
</feature>
<sequence length="2103" mass="228804">MFALKRSMALLSREMERGGGGGSWGSSPKKFKPLKKKRPDVSLNYYICRSTSVDEALATIEANLALATEVNYATVFNFAAKRSEVPTEERRAVRSRLARLFEALKKHMQTEEPKGKGHVQAKTLSVLSSSLTKLGLYDQLLFNHISQKSLRLLHEFPPQSLVPLLWALAKTGHGDGDVFRGAAEILKPNIDLLHPQEVSMLLWSFATCGIRDAELFGSALRAAQPRLPDFSPQSIANVMWACGALGVSGGEEFVSRACGEAARRASDFKIGESAMLLWGISRGPFSHLPPPVLCARLADNILSQLPSLSSSPTEGPCVLPGMLSLSAFSLASIGCVHARLLQTLMHSANKWAADSEEVDDVSSFMEEGERREGRRGEKGVALESRVWTQVWFSCLSARLLLPSAEAKAVSQVIQPQALAKARESLSNLPARQLNAVALWEGKGEESESGGETQSITPVVSPTSDFDLSRNSLMGLQGDVLRTVGALGGLSIVSEFKEPLSGLTVDVAVLPSQHLGPSSVNRETKKISRRLSDQTSQEQSASSSSSSMNLFSSKMSLAKTHPRGVNQEPIKEIDRREAPDPSVSFSPSNAPHPAASSHLTPILPSSLSPLFSRPSPSVLGASCSSTARCFSSSPATAAGERSRLPSLQRVGTPTRPSILSPQSLSPAASSSPSPSLSLGGEKRNPRGSAKETARGDHTRVLRNNNLQPSVGLPAEVPQTLPHPSRAAALPSPLSPAAVKSNCAKMSGIPLERDRDGKSKLQLDRPQRRKEAEQRSQIEGREAMGVCGQSPLPNEAIQQVSAVYREAEGGRVLRQREKENVPPKAFWRPSRGSRGLFQRGSVEGSAVPNEKRRRWEGEGKMGLIGSANRWVDVLSLWEKTDTHSTPMNLSEKVQTLNRAVFLATFASKNPHSRIGRAQQKGFYLDGDGCAAEEGEREGRHRDVGVRGEGAAGERKTRGKVHDPTGAAERERGKSGMAQLWEDGRFCRLVASVEECFHCENRKAVEELSGVDLQRLATAVGNLEREKGGDGLSVAGDVSGDEETGLRRKQEVTGGRRLLLEGLLSAGRKQIERMSPPEEGEREGRHRDVGVRGEGAAGERKTRGKVHDPTGAAERERGKSGMAQLWEDGRFCRLVASVEECFHCENRKAVEELSGVDLQRLATAVGNLEREKGGDGLSVAGDVSGDEETGLRRKQEVTGGRRLLLEGLLSAGRKQIERMSPRQISDVVNGLHLCGYPNRDFYLAAMGRFSSTYGSGNGDVFGPSEVHKIALAASRTGIFESTFFDLLPKFTIENCAERPTLKDLVSILWAVAHYHEHMQQRHASDGMVRDRDPSVDGRGVSDGVCGHSVPMKREGDWERGGKEREGEKDREAERLDLFWWAGSRLTSGKAAQIPGERDLPPLTDFASSRDLGQLSTAFMKMGVLHGRLMESIAAVVVRDVMSLSPLAISSFLGAAGRLQWTGLPGLLDSVRTDLERIVPRFGPLDLAWLCWAIAKSGELGEDREREKIMKTAEETAMRKMQEFRASSLCAISWALAKSGTGSPEFFLAASRQAVQVLGRSASSCSSSISTAEDSRKRGVGAKRCTAELSTFAWSLGQTVNSVPTSHGDILRFFEFLQKDIERFGLRDFVTADLCNIAWAAGTAKFWSKAFFEAVGNEMLRSGRLQGGDVMAKDLTSLLVGFARAGVAMPSLFRVACLRMKALADISKLQTASADEHGGHEGDGGKENEERVPRSIVGRETKTRDQREEERPSEVLQAQQLLTFLWALAQANIAVPSVFDSVASHLVLFRERDGLDELMRSIRRRAYCLWSVAVPFALYSPDIHLSTFREDSETLLKIEKRQQSAQGLIDAAVLSRPSLVDLLKAEQKTGEEGLSSAELKHFALAGWSLVALGEGGREEVGVFLRALLRGTLGSWTEERAMKGLSERERRDDVRQLWQILMAVALGADKRDPSDPFLPSGNPFGMQRKGGRGWGEGGYTRPPLQDMPWPPLDTTGRALETVSEVDFLVRRAESLVTSLCKELGICPRLASLASRAFQESGNGNKNLLWDSSEMGEGIGGRGGMDFRSSPDFLVSSTMHAKASEALEAEGLEHRHEVLLGSLLGIRSV</sequence>
<feature type="region of interest" description="Disordered" evidence="1">
    <location>
        <begin position="931"/>
        <end position="970"/>
    </location>
</feature>
<feature type="non-terminal residue" evidence="2">
    <location>
        <position position="2103"/>
    </location>
</feature>
<accession>A0A0G4FMK5</accession>
<feature type="region of interest" description="Disordered" evidence="1">
    <location>
        <begin position="614"/>
        <end position="733"/>
    </location>
</feature>
<feature type="compositionally biased region" description="Low complexity" evidence="1">
    <location>
        <begin position="720"/>
        <end position="733"/>
    </location>
</feature>
<evidence type="ECO:0000256" key="1">
    <source>
        <dbReference type="SAM" id="MobiDB-lite"/>
    </source>
</evidence>
<feature type="compositionally biased region" description="Basic and acidic residues" evidence="1">
    <location>
        <begin position="1348"/>
        <end position="1366"/>
    </location>
</feature>
<feature type="compositionally biased region" description="Basic and acidic residues" evidence="1">
    <location>
        <begin position="749"/>
        <end position="780"/>
    </location>
</feature>
<dbReference type="EMBL" id="CDMZ01000488">
    <property type="protein sequence ID" value="CEM15427.1"/>
    <property type="molecule type" value="Genomic_DNA"/>
</dbReference>
<feature type="compositionally biased region" description="Basic and acidic residues" evidence="1">
    <location>
        <begin position="1710"/>
        <end position="1748"/>
    </location>
</feature>
<dbReference type="InterPro" id="IPR050870">
    <property type="entry name" value="FAST_kinase"/>
</dbReference>
<feature type="region of interest" description="Disordered" evidence="1">
    <location>
        <begin position="821"/>
        <end position="848"/>
    </location>
</feature>
<feature type="region of interest" description="Disordered" evidence="1">
    <location>
        <begin position="513"/>
        <end position="600"/>
    </location>
</feature>
<feature type="compositionally biased region" description="Low complexity" evidence="1">
    <location>
        <begin position="614"/>
        <end position="632"/>
    </location>
</feature>
<feature type="compositionally biased region" description="Basic and acidic residues" evidence="1">
    <location>
        <begin position="1319"/>
        <end position="1332"/>
    </location>
</feature>
<feature type="region of interest" description="Disordered" evidence="1">
    <location>
        <begin position="1709"/>
        <end position="1748"/>
    </location>
</feature>
<organism evidence="2">
    <name type="scientific">Chromera velia CCMP2878</name>
    <dbReference type="NCBI Taxonomy" id="1169474"/>
    <lineage>
        <taxon>Eukaryota</taxon>
        <taxon>Sar</taxon>
        <taxon>Alveolata</taxon>
        <taxon>Colpodellida</taxon>
        <taxon>Chromeraceae</taxon>
        <taxon>Chromera</taxon>
    </lineage>
</organism>
<feature type="compositionally biased region" description="Polar residues" evidence="1">
    <location>
        <begin position="452"/>
        <end position="462"/>
    </location>
</feature>
<feature type="region of interest" description="Disordered" evidence="1">
    <location>
        <begin position="442"/>
        <end position="462"/>
    </location>
</feature>
<protein>
    <recommendedName>
        <fullName evidence="3">RAP domain-containing protein</fullName>
    </recommendedName>
</protein>
<gene>
    <name evidence="2" type="ORF">Cvel_17810</name>
</gene>
<reference evidence="2" key="1">
    <citation type="submission" date="2014-11" db="EMBL/GenBank/DDBJ databases">
        <authorList>
            <person name="Otto D Thomas"/>
            <person name="Naeem Raeece"/>
        </authorList>
    </citation>
    <scope>NUCLEOTIDE SEQUENCE</scope>
</reference>
<name>A0A0G4FMK5_9ALVE</name>
<proteinExistence type="predicted"/>
<feature type="compositionally biased region" description="Low complexity" evidence="1">
    <location>
        <begin position="583"/>
        <end position="600"/>
    </location>
</feature>
<feature type="compositionally biased region" description="Basic and acidic residues" evidence="1">
    <location>
        <begin position="679"/>
        <end position="698"/>
    </location>
</feature>
<dbReference type="GO" id="GO:0035770">
    <property type="term" value="C:ribonucleoprotein granule"/>
    <property type="evidence" value="ECO:0007669"/>
    <property type="project" value="TreeGrafter"/>
</dbReference>
<dbReference type="GO" id="GO:0005759">
    <property type="term" value="C:mitochondrial matrix"/>
    <property type="evidence" value="ECO:0007669"/>
    <property type="project" value="TreeGrafter"/>
</dbReference>
<evidence type="ECO:0000313" key="2">
    <source>
        <dbReference type="EMBL" id="CEM15427.1"/>
    </source>
</evidence>
<dbReference type="PANTHER" id="PTHR21228">
    <property type="entry name" value="FAST LEU-RICH DOMAIN-CONTAINING"/>
    <property type="match status" value="1"/>
</dbReference>
<feature type="compositionally biased region" description="Low complexity" evidence="1">
    <location>
        <begin position="532"/>
        <end position="555"/>
    </location>
</feature>
<feature type="compositionally biased region" description="Basic and acidic residues" evidence="1">
    <location>
        <begin position="1079"/>
        <end position="1115"/>
    </location>
</feature>
<evidence type="ECO:0008006" key="3">
    <source>
        <dbReference type="Google" id="ProtNLM"/>
    </source>
</evidence>
<dbReference type="GO" id="GO:0044528">
    <property type="term" value="P:regulation of mitochondrial mRNA stability"/>
    <property type="evidence" value="ECO:0007669"/>
    <property type="project" value="TreeGrafter"/>
</dbReference>